<organism evidence="1 2">
    <name type="scientific">Heyndrickxia shackletonii</name>
    <dbReference type="NCBI Taxonomy" id="157838"/>
    <lineage>
        <taxon>Bacteria</taxon>
        <taxon>Bacillati</taxon>
        <taxon>Bacillota</taxon>
        <taxon>Bacilli</taxon>
        <taxon>Bacillales</taxon>
        <taxon>Bacillaceae</taxon>
        <taxon>Heyndrickxia</taxon>
    </lineage>
</organism>
<name>A0A0Q3WXM6_9BACI</name>
<gene>
    <name evidence="1" type="ORF">AN964_09950</name>
</gene>
<evidence type="ECO:0000313" key="2">
    <source>
        <dbReference type="Proteomes" id="UP000051888"/>
    </source>
</evidence>
<evidence type="ECO:0000313" key="1">
    <source>
        <dbReference type="EMBL" id="KQL53791.1"/>
    </source>
</evidence>
<evidence type="ECO:0008006" key="3">
    <source>
        <dbReference type="Google" id="ProtNLM"/>
    </source>
</evidence>
<dbReference type="InterPro" id="IPR044543">
    <property type="entry name" value="YHJQ-like"/>
</dbReference>
<reference evidence="1 2" key="1">
    <citation type="submission" date="2015-09" db="EMBL/GenBank/DDBJ databases">
        <title>Genome sequencing project for genomic taxonomy and phylogenomics of Bacillus-like bacteria.</title>
        <authorList>
            <person name="Liu B."/>
            <person name="Wang J."/>
            <person name="Zhu Y."/>
            <person name="Liu G."/>
            <person name="Chen Q."/>
            <person name="Chen Z."/>
            <person name="Lan J."/>
            <person name="Che J."/>
            <person name="Ge C."/>
            <person name="Shi H."/>
            <person name="Pan Z."/>
            <person name="Liu X."/>
        </authorList>
    </citation>
    <scope>NUCLEOTIDE SEQUENCE [LARGE SCALE GENOMIC DNA]</scope>
    <source>
        <strain evidence="1 2">LMG 18435</strain>
    </source>
</reference>
<dbReference type="Gene3D" id="1.20.1270.360">
    <property type="match status" value="1"/>
</dbReference>
<dbReference type="PATRIC" id="fig|157838.3.peg.2186"/>
<dbReference type="CDD" id="cd08026">
    <property type="entry name" value="DUF326"/>
    <property type="match status" value="1"/>
</dbReference>
<comment type="caution">
    <text evidence="1">The sequence shown here is derived from an EMBL/GenBank/DDBJ whole genome shotgun (WGS) entry which is preliminary data.</text>
</comment>
<dbReference type="Pfam" id="PF03860">
    <property type="entry name" value="Csp"/>
    <property type="match status" value="1"/>
</dbReference>
<dbReference type="PANTHER" id="PTHR37310:SF1">
    <property type="entry name" value="CYTOPLASMIC PROTEIN"/>
    <property type="match status" value="1"/>
</dbReference>
<dbReference type="EMBL" id="LJJC01000004">
    <property type="protein sequence ID" value="KQL53791.1"/>
    <property type="molecule type" value="Genomic_DNA"/>
</dbReference>
<sequence length="108" mass="12176">MNANYKACLEACFTCLEACNICFHACLKEEHPEKMTKCIELDRECADFCSLAIASMQRSSAFVKEIVSICATVCEACGYECKKHDHEHCQKCADICFRCAEECRKLTA</sequence>
<dbReference type="PANTHER" id="PTHR37310">
    <property type="entry name" value="CYTOPLASMIC PROTEIN-RELATED"/>
    <property type="match status" value="1"/>
</dbReference>
<dbReference type="STRING" id="157838.AN964_09950"/>
<keyword evidence="2" id="KW-1185">Reference proteome</keyword>
<proteinExistence type="predicted"/>
<dbReference type="RefSeq" id="WP_055739526.1">
    <property type="nucleotide sequence ID" value="NZ_JAAIWL010000059.1"/>
</dbReference>
<dbReference type="Proteomes" id="UP000051888">
    <property type="component" value="Unassembled WGS sequence"/>
</dbReference>
<protein>
    <recommendedName>
        <fullName evidence="3">Four-helix bundle copper-binding protein</fullName>
    </recommendedName>
</protein>
<dbReference type="InterPro" id="IPR005560">
    <property type="entry name" value="Csp_YhjQ"/>
</dbReference>
<dbReference type="OrthoDB" id="5396211at2"/>
<accession>A0A0Q3WXM6</accession>
<dbReference type="AlphaFoldDB" id="A0A0Q3WXM6"/>